<dbReference type="RefSeq" id="WP_141381504.1">
    <property type="nucleotide sequence ID" value="NZ_BJNA01000083.1"/>
</dbReference>
<keyword evidence="4" id="KW-1185">Reference proteome</keyword>
<evidence type="ECO:0000256" key="1">
    <source>
        <dbReference type="SAM" id="MobiDB-lite"/>
    </source>
</evidence>
<evidence type="ECO:0000313" key="4">
    <source>
        <dbReference type="Proteomes" id="UP000319804"/>
    </source>
</evidence>
<dbReference type="OrthoDB" id="5510591at2"/>
<dbReference type="Proteomes" id="UP000319804">
    <property type="component" value="Unassembled WGS sequence"/>
</dbReference>
<comment type="caution">
    <text evidence="3">The sequence shown here is derived from an EMBL/GenBank/DDBJ whole genome shotgun (WGS) entry which is preliminary data.</text>
</comment>
<evidence type="ECO:0000259" key="2">
    <source>
        <dbReference type="Pfam" id="PF13460"/>
    </source>
</evidence>
<evidence type="ECO:0000313" key="3">
    <source>
        <dbReference type="EMBL" id="TQM98709.1"/>
    </source>
</evidence>
<dbReference type="InterPro" id="IPR016040">
    <property type="entry name" value="NAD(P)-bd_dom"/>
</dbReference>
<dbReference type="PANTHER" id="PTHR15020">
    <property type="entry name" value="FLAVIN REDUCTASE-RELATED"/>
    <property type="match status" value="1"/>
</dbReference>
<name>A0A4Y3URD6_9MICO</name>
<dbReference type="PANTHER" id="PTHR15020:SF50">
    <property type="entry name" value="UPF0659 PROTEIN YMR090W"/>
    <property type="match status" value="1"/>
</dbReference>
<feature type="region of interest" description="Disordered" evidence="1">
    <location>
        <begin position="203"/>
        <end position="252"/>
    </location>
</feature>
<dbReference type="AlphaFoldDB" id="A0A4Y3URD6"/>
<reference evidence="3 4" key="1">
    <citation type="submission" date="2019-06" db="EMBL/GenBank/DDBJ databases">
        <title>Sequencing the genomes of 1000 actinobacteria strains.</title>
        <authorList>
            <person name="Klenk H.-P."/>
        </authorList>
    </citation>
    <scope>NUCLEOTIDE SEQUENCE [LARGE SCALE GENOMIC DNA]</scope>
    <source>
        <strain evidence="3 4">DSM 20427</strain>
    </source>
</reference>
<dbReference type="InterPro" id="IPR036291">
    <property type="entry name" value="NAD(P)-bd_dom_sf"/>
</dbReference>
<dbReference type="Gene3D" id="3.40.50.720">
    <property type="entry name" value="NAD(P)-binding Rossmann-like Domain"/>
    <property type="match status" value="1"/>
</dbReference>
<dbReference type="Pfam" id="PF13460">
    <property type="entry name" value="NAD_binding_10"/>
    <property type="match status" value="1"/>
</dbReference>
<dbReference type="EMBL" id="VFPS01000002">
    <property type="protein sequence ID" value="TQM98709.1"/>
    <property type="molecule type" value="Genomic_DNA"/>
</dbReference>
<gene>
    <name evidence="3" type="ORF">FHX68_1410</name>
</gene>
<dbReference type="CDD" id="cd05243">
    <property type="entry name" value="SDR_a5"/>
    <property type="match status" value="1"/>
</dbReference>
<dbReference type="SUPFAM" id="SSF51735">
    <property type="entry name" value="NAD(P)-binding Rossmann-fold domains"/>
    <property type="match status" value="1"/>
</dbReference>
<sequence>MTDHAVTVLIVGATGSIGQHVVEQAVQAGHDTRALVRNSNKARGLASGAEAVIGDLTDASTLAEAVDGIDAVVFTHGSSNEAEAVNYGAVRNVLRALNGRPVRIALMTTIGVTTRRETSEWKRRGERLVRASGNTYTIVRPGWFDYNAPDELKITMRQGDTHLTGTPADGAIARRQIARVLLDSLTNPQAARRTLELVAEQGPEQADLGPVFGTLEPDPTGSLDGAKDTDNLPASEEPQRVVDDLNTLRGND</sequence>
<protein>
    <submittedName>
        <fullName evidence="3">Uncharacterized protein YbjT (DUF2867 family)</fullName>
    </submittedName>
</protein>
<accession>A0A4Y3URD6</accession>
<proteinExistence type="predicted"/>
<feature type="domain" description="NAD(P)-binding" evidence="2">
    <location>
        <begin position="12"/>
        <end position="188"/>
    </location>
</feature>
<organism evidence="3 4">
    <name type="scientific">Microbacterium lacticum</name>
    <dbReference type="NCBI Taxonomy" id="33885"/>
    <lineage>
        <taxon>Bacteria</taxon>
        <taxon>Bacillati</taxon>
        <taxon>Actinomycetota</taxon>
        <taxon>Actinomycetes</taxon>
        <taxon>Micrococcales</taxon>
        <taxon>Microbacteriaceae</taxon>
        <taxon>Microbacterium</taxon>
    </lineage>
</organism>